<name>K0IH23_NITGG</name>
<feature type="region of interest" description="Disordered" evidence="1">
    <location>
        <begin position="42"/>
        <end position="66"/>
    </location>
</feature>
<sequence>MSDWIPLTVKFKGKCAECGKEIPQGERALWSKSSKAIKHIKCESPAAPEKKEEEEGKKKEEKKKKTPEVPELNCFICGRPAGCAECGFEIDCDRQAVSQACICSQCLEDKNAFENYQQAFIEKARRVAKNLYH</sequence>
<dbReference type="Proteomes" id="UP000008037">
    <property type="component" value="Chromosome"/>
</dbReference>
<evidence type="ECO:0000256" key="1">
    <source>
        <dbReference type="SAM" id="MobiDB-lite"/>
    </source>
</evidence>
<evidence type="ECO:0000313" key="3">
    <source>
        <dbReference type="Proteomes" id="UP000008037"/>
    </source>
</evidence>
<dbReference type="PATRIC" id="fig|1237085.11.peg.162"/>
<feature type="compositionally biased region" description="Basic and acidic residues" evidence="1">
    <location>
        <begin position="48"/>
        <end position="59"/>
    </location>
</feature>
<dbReference type="GeneID" id="13796339"/>
<dbReference type="HOGENOM" id="CLU_1902001_0_0_2"/>
<dbReference type="RefSeq" id="WP_015017685.1">
    <property type="nucleotide sequence ID" value="NC_018719.1"/>
</dbReference>
<protein>
    <submittedName>
        <fullName evidence="2">Uncharacterized protein</fullName>
    </submittedName>
</protein>
<organism evidence="2 3">
    <name type="scientific">Nitrososphaera gargensis (strain Ga9.2)</name>
    <dbReference type="NCBI Taxonomy" id="1237085"/>
    <lineage>
        <taxon>Archaea</taxon>
        <taxon>Nitrososphaerota</taxon>
        <taxon>Nitrososphaeria</taxon>
        <taxon>Nitrososphaerales</taxon>
        <taxon>Nitrososphaeraceae</taxon>
        <taxon>Nitrososphaera</taxon>
    </lineage>
</organism>
<keyword evidence="3" id="KW-1185">Reference proteome</keyword>
<dbReference type="OrthoDB" id="11104at2157"/>
<evidence type="ECO:0000313" key="2">
    <source>
        <dbReference type="EMBL" id="AFU57112.1"/>
    </source>
</evidence>
<dbReference type="InParanoid" id="K0IH23"/>
<dbReference type="EMBL" id="CP002408">
    <property type="protein sequence ID" value="AFU57112.1"/>
    <property type="molecule type" value="Genomic_DNA"/>
</dbReference>
<accession>K0IH23</accession>
<gene>
    <name evidence="2" type="ordered locus">Ngar_c01630</name>
</gene>
<dbReference type="STRING" id="1237085.Ngar_c01630"/>
<proteinExistence type="predicted"/>
<reference evidence="2 3" key="1">
    <citation type="journal article" date="2012" name="Environ. Microbiol.">
        <title>The genome of the ammonia-oxidizing Candidatus Nitrososphaera gargensis: insights into metabolic versatility and environmental adaptations.</title>
        <authorList>
            <person name="Spang A."/>
            <person name="Poehlein A."/>
            <person name="Offre P."/>
            <person name="Zumbragel S."/>
            <person name="Haider S."/>
            <person name="Rychlik N."/>
            <person name="Nowka B."/>
            <person name="Schmeisser C."/>
            <person name="Lebedeva E.V."/>
            <person name="Rattei T."/>
            <person name="Bohm C."/>
            <person name="Schmid M."/>
            <person name="Galushko A."/>
            <person name="Hatzenpichler R."/>
            <person name="Weinmaier T."/>
            <person name="Daniel R."/>
            <person name="Schleper C."/>
            <person name="Spieck E."/>
            <person name="Streit W."/>
            <person name="Wagner M."/>
        </authorList>
    </citation>
    <scope>NUCLEOTIDE SEQUENCE [LARGE SCALE GENOMIC DNA]</scope>
    <source>
        <strain evidence="3">Ga9.2</strain>
    </source>
</reference>
<dbReference type="KEGG" id="nga:Ngar_c01630"/>
<dbReference type="BioCyc" id="CNIT1237085:G1324-163-MONOMER"/>
<dbReference type="AlphaFoldDB" id="K0IH23"/>